<accession>A0A0F9I7Y2</accession>
<dbReference type="AlphaFoldDB" id="A0A0F9I7Y2"/>
<sequence>MDSKCMHHEYRKSLYSLYMASIDIINRHIPNESRNKINNSLLDANQEFKVAINNSNLPEHIVDTSDWQEYCKNCGEVIK</sequence>
<name>A0A0F9I7Y2_9ZZZZ</name>
<evidence type="ECO:0000313" key="1">
    <source>
        <dbReference type="EMBL" id="KKL83482.1"/>
    </source>
</evidence>
<dbReference type="EMBL" id="LAZR01021968">
    <property type="protein sequence ID" value="KKL83482.1"/>
    <property type="molecule type" value="Genomic_DNA"/>
</dbReference>
<protein>
    <submittedName>
        <fullName evidence="1">Uncharacterized protein</fullName>
    </submittedName>
</protein>
<reference evidence="1" key="1">
    <citation type="journal article" date="2015" name="Nature">
        <title>Complex archaea that bridge the gap between prokaryotes and eukaryotes.</title>
        <authorList>
            <person name="Spang A."/>
            <person name="Saw J.H."/>
            <person name="Jorgensen S.L."/>
            <person name="Zaremba-Niedzwiedzka K."/>
            <person name="Martijn J."/>
            <person name="Lind A.E."/>
            <person name="van Eijk R."/>
            <person name="Schleper C."/>
            <person name="Guy L."/>
            <person name="Ettema T.J."/>
        </authorList>
    </citation>
    <scope>NUCLEOTIDE SEQUENCE</scope>
</reference>
<organism evidence="1">
    <name type="scientific">marine sediment metagenome</name>
    <dbReference type="NCBI Taxonomy" id="412755"/>
    <lineage>
        <taxon>unclassified sequences</taxon>
        <taxon>metagenomes</taxon>
        <taxon>ecological metagenomes</taxon>
    </lineage>
</organism>
<gene>
    <name evidence="1" type="ORF">LCGC14_1974290</name>
</gene>
<proteinExistence type="predicted"/>
<comment type="caution">
    <text evidence="1">The sequence shown here is derived from an EMBL/GenBank/DDBJ whole genome shotgun (WGS) entry which is preliminary data.</text>
</comment>